<comment type="caution">
    <text evidence="2">The sequence shown here is derived from an EMBL/GenBank/DDBJ whole genome shotgun (WGS) entry which is preliminary data.</text>
</comment>
<evidence type="ECO:0000313" key="3">
    <source>
        <dbReference type="Proteomes" id="UP000613580"/>
    </source>
</evidence>
<feature type="domain" description="Serine aminopeptidase S33" evidence="1">
    <location>
        <begin position="39"/>
        <end position="286"/>
    </location>
</feature>
<accession>A0A8H6SHK3</accession>
<dbReference type="AlphaFoldDB" id="A0A8H6SHK3"/>
<dbReference type="Pfam" id="PF12146">
    <property type="entry name" value="Hydrolase_4"/>
    <property type="match status" value="1"/>
</dbReference>
<keyword evidence="2" id="KW-0378">Hydrolase</keyword>
<dbReference type="SUPFAM" id="SSF53474">
    <property type="entry name" value="alpha/beta-Hydrolases"/>
    <property type="match status" value="1"/>
</dbReference>
<organism evidence="2 3">
    <name type="scientific">Mycena chlorophos</name>
    <name type="common">Agaric fungus</name>
    <name type="synonym">Agaricus chlorophos</name>
    <dbReference type="NCBI Taxonomy" id="658473"/>
    <lineage>
        <taxon>Eukaryota</taxon>
        <taxon>Fungi</taxon>
        <taxon>Dikarya</taxon>
        <taxon>Basidiomycota</taxon>
        <taxon>Agaricomycotina</taxon>
        <taxon>Agaricomycetes</taxon>
        <taxon>Agaricomycetidae</taxon>
        <taxon>Agaricales</taxon>
        <taxon>Marasmiineae</taxon>
        <taxon>Mycenaceae</taxon>
        <taxon>Mycena</taxon>
    </lineage>
</organism>
<name>A0A8H6SHK3_MYCCL</name>
<evidence type="ECO:0000259" key="1">
    <source>
        <dbReference type="Pfam" id="PF12146"/>
    </source>
</evidence>
<dbReference type="Gene3D" id="3.40.50.1820">
    <property type="entry name" value="alpha/beta hydrolase"/>
    <property type="match status" value="1"/>
</dbReference>
<proteinExistence type="predicted"/>
<keyword evidence="3" id="KW-1185">Reference proteome</keyword>
<dbReference type="OrthoDB" id="10249433at2759"/>
<protein>
    <submittedName>
        <fullName evidence="2">Hydrolase-4 domain-containing protein</fullName>
    </submittedName>
</protein>
<reference evidence="2" key="1">
    <citation type="submission" date="2020-05" db="EMBL/GenBank/DDBJ databases">
        <title>Mycena genomes resolve the evolution of fungal bioluminescence.</title>
        <authorList>
            <person name="Tsai I.J."/>
        </authorList>
    </citation>
    <scope>NUCLEOTIDE SEQUENCE</scope>
    <source>
        <strain evidence="2">110903Hualien_Pintung</strain>
    </source>
</reference>
<evidence type="ECO:0000313" key="2">
    <source>
        <dbReference type="EMBL" id="KAF7297955.1"/>
    </source>
</evidence>
<dbReference type="Proteomes" id="UP000613580">
    <property type="component" value="Unassembled WGS sequence"/>
</dbReference>
<sequence length="340" mass="37619">MPLHKIEDMQSDAYTEAWLVGPHETKFYTRTYTASPETSKAALVWIHGFAEHVGRYTEAHPVLAAAGINVFAFDQRGFGKTALDPENKSRTSAYGKTSGRNQMEDVKWALSHAKETFPGLPLFLAGHSMGGMEVLNYATRHKGEGTRGIIACSPLVAQTIPASKLLRAAGGLFALPLPNFMMPAEVEYDDLSHDEAYNNMCKVDKLSIQQGTLRGLSDMLNWGEELLKDQLYLRWPKNLPLLLLHGTGDQVTSCKKSALFYEHVTTDYKRTVEFPNGFHELLHEPEHRERMLKEIIDYVNLCSLEGEAFVEARKAVDGDAASAPTAPAAEAEAVAPEAKL</sequence>
<gene>
    <name evidence="2" type="ORF">HMN09_01016400</name>
</gene>
<dbReference type="InterPro" id="IPR022742">
    <property type="entry name" value="Hydrolase_4"/>
</dbReference>
<dbReference type="PANTHER" id="PTHR11614">
    <property type="entry name" value="PHOSPHOLIPASE-RELATED"/>
    <property type="match status" value="1"/>
</dbReference>
<dbReference type="GO" id="GO:0016787">
    <property type="term" value="F:hydrolase activity"/>
    <property type="evidence" value="ECO:0007669"/>
    <property type="project" value="UniProtKB-KW"/>
</dbReference>
<dbReference type="InterPro" id="IPR029058">
    <property type="entry name" value="AB_hydrolase_fold"/>
</dbReference>
<dbReference type="EMBL" id="JACAZE010000015">
    <property type="protein sequence ID" value="KAF7297955.1"/>
    <property type="molecule type" value="Genomic_DNA"/>
</dbReference>
<dbReference type="InterPro" id="IPR051044">
    <property type="entry name" value="MAG_DAG_Lipase"/>
</dbReference>